<sequence>MIDSGQEIHLKSGGKVVLEATSEITLKVGGSFLKVTPGGILCSPMNVGQGSGGSGRGLELQLPEGVAPLAQVGQLPMAETLPAIEFPVQPACAELAQQDAGLVIKPVKG</sequence>
<reference evidence="1 2" key="1">
    <citation type="submission" date="2017-01" db="EMBL/GenBank/DDBJ databases">
        <title>Deconstructing symbiosis and pathogenesis requirements using a combined genomic-metabolomic approach.</title>
        <authorList>
            <person name="Tobias N.J."/>
            <person name="Wolff H."/>
            <person name="Djahanschiri B."/>
            <person name="Ebersberger I."/>
            <person name="Bode H.B."/>
        </authorList>
    </citation>
    <scope>NUCLEOTIDE SEQUENCE [LARGE SCALE GENOMIC DNA]</scope>
    <source>
        <strain evidence="1 2">DSM 4764</strain>
    </source>
</reference>
<name>A0A1Y2S5R3_9GAMM</name>
<protein>
    <submittedName>
        <fullName evidence="1">Rhs element Vgr family protein</fullName>
    </submittedName>
</protein>
<proteinExistence type="predicted"/>
<comment type="caution">
    <text evidence="1">The sequence shown here is derived from an EMBL/GenBank/DDBJ whole genome shotgun (WGS) entry which is preliminary data.</text>
</comment>
<gene>
    <name evidence="1" type="ORF">Xbed_03793</name>
</gene>
<organism evidence="1 2">
    <name type="scientific">Xenorhabdus beddingii</name>
    <dbReference type="NCBI Taxonomy" id="40578"/>
    <lineage>
        <taxon>Bacteria</taxon>
        <taxon>Pseudomonadati</taxon>
        <taxon>Pseudomonadota</taxon>
        <taxon>Gammaproteobacteria</taxon>
        <taxon>Enterobacterales</taxon>
        <taxon>Morganellaceae</taxon>
        <taxon>Xenorhabdus</taxon>
    </lineage>
</organism>
<evidence type="ECO:0000313" key="2">
    <source>
        <dbReference type="Proteomes" id="UP000194204"/>
    </source>
</evidence>
<dbReference type="AlphaFoldDB" id="A0A1Y2S5R3"/>
<dbReference type="EMBL" id="MUBK01000187">
    <property type="protein sequence ID" value="OTA13929.1"/>
    <property type="molecule type" value="Genomic_DNA"/>
</dbReference>
<dbReference type="STRING" id="40578.Xbed_03793"/>
<dbReference type="Proteomes" id="UP000194204">
    <property type="component" value="Unassembled WGS sequence"/>
</dbReference>
<accession>A0A1Y2S5R3</accession>
<keyword evidence="2" id="KW-1185">Reference proteome</keyword>
<evidence type="ECO:0000313" key="1">
    <source>
        <dbReference type="EMBL" id="OTA13929.1"/>
    </source>
</evidence>